<dbReference type="InterPro" id="IPR013187">
    <property type="entry name" value="F-box-assoc_dom_typ3"/>
</dbReference>
<organism evidence="3">
    <name type="scientific">Panicum hallii</name>
    <dbReference type="NCBI Taxonomy" id="206008"/>
    <lineage>
        <taxon>Eukaryota</taxon>
        <taxon>Viridiplantae</taxon>
        <taxon>Streptophyta</taxon>
        <taxon>Embryophyta</taxon>
        <taxon>Tracheophyta</taxon>
        <taxon>Spermatophyta</taxon>
        <taxon>Magnoliopsida</taxon>
        <taxon>Liliopsida</taxon>
        <taxon>Poales</taxon>
        <taxon>Poaceae</taxon>
        <taxon>PACMAD clade</taxon>
        <taxon>Panicoideae</taxon>
        <taxon>Panicodae</taxon>
        <taxon>Paniceae</taxon>
        <taxon>Panicinae</taxon>
        <taxon>Panicum</taxon>
        <taxon>Panicum sect. Panicum</taxon>
    </lineage>
</organism>
<dbReference type="Pfam" id="PF08268">
    <property type="entry name" value="FBA_3"/>
    <property type="match status" value="1"/>
</dbReference>
<dbReference type="AlphaFoldDB" id="A0A2T8KMZ9"/>
<dbReference type="InterPro" id="IPR036047">
    <property type="entry name" value="F-box-like_dom_sf"/>
</dbReference>
<dbReference type="InterPro" id="IPR001810">
    <property type="entry name" value="F-box_dom"/>
</dbReference>
<dbReference type="EMBL" id="CM008047">
    <property type="protein sequence ID" value="PVH63568.1"/>
    <property type="molecule type" value="Genomic_DNA"/>
</dbReference>
<evidence type="ECO:0000259" key="2">
    <source>
        <dbReference type="Pfam" id="PF08268"/>
    </source>
</evidence>
<evidence type="ECO:0000313" key="3">
    <source>
        <dbReference type="EMBL" id="PVH63568.1"/>
    </source>
</evidence>
<dbReference type="Proteomes" id="UP000243499">
    <property type="component" value="Chromosome 2"/>
</dbReference>
<protein>
    <submittedName>
        <fullName evidence="3">Uncharacterized protein</fullName>
    </submittedName>
</protein>
<name>A0A2T8KMZ9_9POAL</name>
<feature type="domain" description="F-box associated beta-propeller type 3" evidence="2">
    <location>
        <begin position="104"/>
        <end position="346"/>
    </location>
</feature>
<accession>A0A2T8KMZ9</accession>
<dbReference type="InterPro" id="IPR055290">
    <property type="entry name" value="At3g26010-like"/>
</dbReference>
<dbReference type="Gramene" id="PVH63568">
    <property type="protein sequence ID" value="PVH63568"/>
    <property type="gene ID" value="PAHAL_2G057400"/>
</dbReference>
<evidence type="ECO:0000259" key="1">
    <source>
        <dbReference type="Pfam" id="PF00646"/>
    </source>
</evidence>
<sequence>MDCPNLKRSAVAVACPSDDALVEILSRVPAKPRFRFKCVSKPWCELIADRLRCRKFPQTLEGFLFGGSSGDNFGHFVDLLGRPSPLVDASFSFLTELPEIEKIDLLGSCNGLVLLGRRRVSDVYDSLGYIVCNPATQQWAAVPSSGWTTSPLDDLDDERTCTYLIFDPAVSSHFRLVQFKQDDEGVWLQFRRNNDDDEGVAEVRPTHLKTGALVNGMLHFMVGRDYEREDQIVVVDREGKKCRNIRWPKERGDIFFVGQLQGHLHCISAHTNGTIEMAELSVWVLEDYDTEEWVLKHSANFAHLSGKSDWPDVFNCYFVSIHPYCNLVFFVQNGSQKLYVPYFSVSSVLAKKY</sequence>
<dbReference type="Pfam" id="PF00646">
    <property type="entry name" value="F-box"/>
    <property type="match status" value="1"/>
</dbReference>
<feature type="domain" description="F-box" evidence="1">
    <location>
        <begin position="18"/>
        <end position="52"/>
    </location>
</feature>
<reference evidence="3" key="1">
    <citation type="submission" date="2018-04" db="EMBL/GenBank/DDBJ databases">
        <title>WGS assembly of Panicum hallii.</title>
        <authorList>
            <person name="Lovell J."/>
            <person name="Jenkins J."/>
            <person name="Lowry D."/>
            <person name="Mamidi S."/>
            <person name="Sreedasyam A."/>
            <person name="Weng X."/>
            <person name="Barry K."/>
            <person name="Bonette J."/>
            <person name="Campitelli B."/>
            <person name="Daum C."/>
            <person name="Gordon S."/>
            <person name="Gould B."/>
            <person name="Lipzen A."/>
            <person name="Macqueen A."/>
            <person name="Palacio-Mejia J."/>
            <person name="Plott C."/>
            <person name="Shakirov E."/>
            <person name="Shu S."/>
            <person name="Yoshinaga Y."/>
            <person name="Zane M."/>
            <person name="Rokhsar D."/>
            <person name="Grimwood J."/>
            <person name="Schmutz J."/>
            <person name="Juenger T."/>
        </authorList>
    </citation>
    <scope>NUCLEOTIDE SEQUENCE [LARGE SCALE GENOMIC DNA]</scope>
    <source>
        <strain evidence="3">FIL2</strain>
    </source>
</reference>
<dbReference type="SUPFAM" id="SSF81383">
    <property type="entry name" value="F-box domain"/>
    <property type="match status" value="1"/>
</dbReference>
<gene>
    <name evidence="3" type="ORF">PAHAL_2G057400</name>
</gene>
<dbReference type="PANTHER" id="PTHR35546">
    <property type="entry name" value="F-BOX PROTEIN INTERACTION DOMAIN PROTEIN-RELATED"/>
    <property type="match status" value="1"/>
</dbReference>
<dbReference type="PANTHER" id="PTHR35546:SF106">
    <property type="entry name" value="DUF1618 DOMAIN-CONTAINING PROTEIN"/>
    <property type="match status" value="1"/>
</dbReference>
<proteinExistence type="predicted"/>